<evidence type="ECO:0000313" key="1">
    <source>
        <dbReference type="EMBL" id="KAI4371863.1"/>
    </source>
</evidence>
<accession>A0ACB9QYY6</accession>
<keyword evidence="2" id="KW-1185">Reference proteome</keyword>
<reference evidence="2" key="1">
    <citation type="journal article" date="2023" name="Front. Plant Sci.">
        <title>Chromosomal-level genome assembly of Melastoma candidum provides insights into trichome evolution.</title>
        <authorList>
            <person name="Zhong Y."/>
            <person name="Wu W."/>
            <person name="Sun C."/>
            <person name="Zou P."/>
            <person name="Liu Y."/>
            <person name="Dai S."/>
            <person name="Zhou R."/>
        </authorList>
    </citation>
    <scope>NUCLEOTIDE SEQUENCE [LARGE SCALE GENOMIC DNA]</scope>
</reference>
<protein>
    <submittedName>
        <fullName evidence="1">Uncharacterized protein</fullName>
    </submittedName>
</protein>
<comment type="caution">
    <text evidence="1">The sequence shown here is derived from an EMBL/GenBank/DDBJ whole genome shotgun (WGS) entry which is preliminary data.</text>
</comment>
<proteinExistence type="predicted"/>
<sequence length="144" mass="16437">MPYSIFQELGLEGAKPTTVTLQLADRSITHPWGVVEDVLVNVADLILPADFLILEMEADKEVSIILGRPFLATGRTSIDVADGILKMRVHDQEVTFNIFNTMKYIDTTDECFTYDQEQSFLIQEKEHEDFSPMIEDDSMEVKYI</sequence>
<evidence type="ECO:0000313" key="2">
    <source>
        <dbReference type="Proteomes" id="UP001057402"/>
    </source>
</evidence>
<name>A0ACB9QYY6_9MYRT</name>
<organism evidence="1 2">
    <name type="scientific">Melastoma candidum</name>
    <dbReference type="NCBI Taxonomy" id="119954"/>
    <lineage>
        <taxon>Eukaryota</taxon>
        <taxon>Viridiplantae</taxon>
        <taxon>Streptophyta</taxon>
        <taxon>Embryophyta</taxon>
        <taxon>Tracheophyta</taxon>
        <taxon>Spermatophyta</taxon>
        <taxon>Magnoliopsida</taxon>
        <taxon>eudicotyledons</taxon>
        <taxon>Gunneridae</taxon>
        <taxon>Pentapetalae</taxon>
        <taxon>rosids</taxon>
        <taxon>malvids</taxon>
        <taxon>Myrtales</taxon>
        <taxon>Melastomataceae</taxon>
        <taxon>Melastomatoideae</taxon>
        <taxon>Melastomateae</taxon>
        <taxon>Melastoma</taxon>
    </lineage>
</organism>
<dbReference type="Proteomes" id="UP001057402">
    <property type="component" value="Chromosome 4"/>
</dbReference>
<gene>
    <name evidence="1" type="ORF">MLD38_010163</name>
</gene>
<dbReference type="EMBL" id="CM042883">
    <property type="protein sequence ID" value="KAI4371863.1"/>
    <property type="molecule type" value="Genomic_DNA"/>
</dbReference>